<dbReference type="Pfam" id="PF10099">
    <property type="entry name" value="RskA_C"/>
    <property type="match status" value="1"/>
</dbReference>
<keyword evidence="4 9" id="KW-0812">Transmembrane</keyword>
<accession>A0A3M8D7T7</accession>
<comment type="caution">
    <text evidence="11">The sequence shown here is derived from an EMBL/GenBank/DDBJ whole genome shotgun (WGS) entry which is preliminary data.</text>
</comment>
<sequence length="244" mass="27208">MKIPGTCLSADELVSYIVGQITDQEKKHVESHLIACFACRQEAKELQEAWELIPYHMDEVAVPADLKQEVMSSIFPADAPVRESGWKKRLARVFAFNPHWMSAALGLFLIIAFAYNMSLRHELAQLQQQSLLPSQVLQEYALKPTADTPPQAQGKAWLYTQGEVKKLVFQVQGLTCTDGPEAYQVWLIHEGKRKSAGVFRVDENGNGFMTYEMGKDQVAFEAIGITLEPDAAGNKPRGKKVLGT</sequence>
<dbReference type="OrthoDB" id="150725at2"/>
<organism evidence="11 12">
    <name type="scientific">Brevibacillus fluminis</name>
    <dbReference type="NCBI Taxonomy" id="511487"/>
    <lineage>
        <taxon>Bacteria</taxon>
        <taxon>Bacillati</taxon>
        <taxon>Bacillota</taxon>
        <taxon>Bacilli</taxon>
        <taxon>Bacillales</taxon>
        <taxon>Paenibacillaceae</taxon>
        <taxon>Brevibacillus</taxon>
    </lineage>
</organism>
<dbReference type="PANTHER" id="PTHR37461:SF1">
    <property type="entry name" value="ANTI-SIGMA-K FACTOR RSKA"/>
    <property type="match status" value="1"/>
</dbReference>
<keyword evidence="3" id="KW-1003">Cell membrane</keyword>
<keyword evidence="5 9" id="KW-1133">Transmembrane helix</keyword>
<feature type="domain" description="Anti-sigma K factor RskA C-terminal" evidence="10">
    <location>
        <begin position="102"/>
        <end position="231"/>
    </location>
</feature>
<reference evidence="11 12" key="1">
    <citation type="submission" date="2018-10" db="EMBL/GenBank/DDBJ databases">
        <title>Phylogenomics of Brevibacillus.</title>
        <authorList>
            <person name="Dunlap C."/>
        </authorList>
    </citation>
    <scope>NUCLEOTIDE SEQUENCE [LARGE SCALE GENOMIC DNA]</scope>
    <source>
        <strain evidence="11 12">JCM 15716</strain>
    </source>
</reference>
<proteinExistence type="predicted"/>
<dbReference type="InterPro" id="IPR018764">
    <property type="entry name" value="RskA_C"/>
</dbReference>
<evidence type="ECO:0000256" key="9">
    <source>
        <dbReference type="SAM" id="Phobius"/>
    </source>
</evidence>
<dbReference type="InterPro" id="IPR041916">
    <property type="entry name" value="Anti_sigma_zinc_sf"/>
</dbReference>
<dbReference type="AlphaFoldDB" id="A0A3M8D7T7"/>
<dbReference type="EMBL" id="RHHQ01000018">
    <property type="protein sequence ID" value="RNB83325.1"/>
    <property type="molecule type" value="Genomic_DNA"/>
</dbReference>
<evidence type="ECO:0000313" key="11">
    <source>
        <dbReference type="EMBL" id="RNB83325.1"/>
    </source>
</evidence>
<feature type="transmembrane region" description="Helical" evidence="9">
    <location>
        <begin position="94"/>
        <end position="115"/>
    </location>
</feature>
<keyword evidence="6 9" id="KW-0472">Membrane</keyword>
<evidence type="ECO:0000256" key="5">
    <source>
        <dbReference type="ARBA" id="ARBA00022989"/>
    </source>
</evidence>
<dbReference type="PANTHER" id="PTHR37461">
    <property type="entry name" value="ANTI-SIGMA-K FACTOR RSKA"/>
    <property type="match status" value="1"/>
</dbReference>
<evidence type="ECO:0000256" key="3">
    <source>
        <dbReference type="ARBA" id="ARBA00022475"/>
    </source>
</evidence>
<evidence type="ECO:0000256" key="2">
    <source>
        <dbReference type="ARBA" id="ARBA00004236"/>
    </source>
</evidence>
<keyword evidence="12" id="KW-1185">Reference proteome</keyword>
<dbReference type="Proteomes" id="UP000271031">
    <property type="component" value="Unassembled WGS sequence"/>
</dbReference>
<name>A0A3M8D7T7_9BACL</name>
<evidence type="ECO:0000256" key="7">
    <source>
        <dbReference type="ARBA" id="ARBA00029829"/>
    </source>
</evidence>
<dbReference type="InterPro" id="IPR051474">
    <property type="entry name" value="Anti-sigma-K/W_factor"/>
</dbReference>
<dbReference type="GO" id="GO:0016989">
    <property type="term" value="F:sigma factor antagonist activity"/>
    <property type="evidence" value="ECO:0007669"/>
    <property type="project" value="TreeGrafter"/>
</dbReference>
<dbReference type="GO" id="GO:0006417">
    <property type="term" value="P:regulation of translation"/>
    <property type="evidence" value="ECO:0007669"/>
    <property type="project" value="TreeGrafter"/>
</dbReference>
<gene>
    <name evidence="11" type="ORF">EDM56_21905</name>
</gene>
<evidence type="ECO:0000256" key="1">
    <source>
        <dbReference type="ARBA" id="ARBA00004167"/>
    </source>
</evidence>
<protein>
    <recommendedName>
        <fullName evidence="8">Regulator of SigK</fullName>
    </recommendedName>
    <alternativeName>
        <fullName evidence="7">Sigma-K anti-sigma factor RskA</fullName>
    </alternativeName>
</protein>
<evidence type="ECO:0000256" key="4">
    <source>
        <dbReference type="ARBA" id="ARBA00022692"/>
    </source>
</evidence>
<comment type="subcellular location">
    <subcellularLocation>
        <location evidence="2">Cell membrane</location>
    </subcellularLocation>
    <subcellularLocation>
        <location evidence="1">Membrane</location>
        <topology evidence="1">Single-pass membrane protein</topology>
    </subcellularLocation>
</comment>
<evidence type="ECO:0000313" key="12">
    <source>
        <dbReference type="Proteomes" id="UP000271031"/>
    </source>
</evidence>
<evidence type="ECO:0000259" key="10">
    <source>
        <dbReference type="Pfam" id="PF10099"/>
    </source>
</evidence>
<evidence type="ECO:0000256" key="6">
    <source>
        <dbReference type="ARBA" id="ARBA00023136"/>
    </source>
</evidence>
<dbReference type="Gene3D" id="1.10.10.1320">
    <property type="entry name" value="Anti-sigma factor, zinc-finger domain"/>
    <property type="match status" value="1"/>
</dbReference>
<evidence type="ECO:0000256" key="8">
    <source>
        <dbReference type="ARBA" id="ARBA00030803"/>
    </source>
</evidence>
<dbReference type="RefSeq" id="WP_122920057.1">
    <property type="nucleotide sequence ID" value="NZ_RHHQ01000018.1"/>
</dbReference>
<dbReference type="GO" id="GO:0005886">
    <property type="term" value="C:plasma membrane"/>
    <property type="evidence" value="ECO:0007669"/>
    <property type="project" value="UniProtKB-SubCell"/>
</dbReference>